<name>A1ASN8_PELPD</name>
<dbReference type="STRING" id="338966.Ppro_2759"/>
<feature type="domain" description="Glycosyltransferase 2-like" evidence="1">
    <location>
        <begin position="4"/>
        <end position="130"/>
    </location>
</feature>
<evidence type="ECO:0000313" key="3">
    <source>
        <dbReference type="Proteomes" id="UP000006732"/>
    </source>
</evidence>
<dbReference type="RefSeq" id="WP_011736609.1">
    <property type="nucleotide sequence ID" value="NC_008609.1"/>
</dbReference>
<dbReference type="GO" id="GO:0016740">
    <property type="term" value="F:transferase activity"/>
    <property type="evidence" value="ECO:0007669"/>
    <property type="project" value="UniProtKB-KW"/>
</dbReference>
<gene>
    <name evidence="2" type="ordered locus">Ppro_2759</name>
</gene>
<dbReference type="InterPro" id="IPR029044">
    <property type="entry name" value="Nucleotide-diphossugar_trans"/>
</dbReference>
<dbReference type="InterPro" id="IPR001173">
    <property type="entry name" value="Glyco_trans_2-like"/>
</dbReference>
<organism evidence="2 3">
    <name type="scientific">Pelobacter propionicus (strain DSM 2379 / NBRC 103807 / OttBd1)</name>
    <dbReference type="NCBI Taxonomy" id="338966"/>
    <lineage>
        <taxon>Bacteria</taxon>
        <taxon>Pseudomonadati</taxon>
        <taxon>Thermodesulfobacteriota</taxon>
        <taxon>Desulfuromonadia</taxon>
        <taxon>Desulfuromonadales</taxon>
        <taxon>Desulfuromonadaceae</taxon>
        <taxon>Pelobacter</taxon>
    </lineage>
</organism>
<sequence>MKCSVLINNYNYSSFLSKAVNSVLEQSVLPDEIIVVDDGSTDGSCELLQNNYGNNPRIKIISSKNRGQLSAMNLGFIHSSGDILFFLDSDDEYDPHYIESVLDMYRKQPSCDFLICGRKEFGAVNKNVLRYKTDVSLGYSVLSSLYGEYWEGGQTSTLSMRRWVLDAFMPLNLEAYWRVRADDCLVYGASIVGAKKYYLARPLVYYRIHDANLFYGREFNDDYQFKYKLRIKQLIRHLAHKTFLDGSNVFGLMKKEMASSSPEVFKEKYKLYFTLIRRADRHLSWKVSCLKRLLFVYIRSRKANQNSSVKKTFHKLYSNIFRYNYDHQTSANIQNKGSSA</sequence>
<dbReference type="PANTHER" id="PTHR43685:SF11">
    <property type="entry name" value="GLYCOSYLTRANSFERASE TAGX-RELATED"/>
    <property type="match status" value="1"/>
</dbReference>
<evidence type="ECO:0000313" key="2">
    <source>
        <dbReference type="EMBL" id="ABL00359.1"/>
    </source>
</evidence>
<dbReference type="eggNOG" id="COG0463">
    <property type="taxonomic scope" value="Bacteria"/>
</dbReference>
<keyword evidence="3" id="KW-1185">Reference proteome</keyword>
<dbReference type="InterPro" id="IPR050834">
    <property type="entry name" value="Glycosyltransf_2"/>
</dbReference>
<dbReference type="AlphaFoldDB" id="A1ASN8"/>
<dbReference type="OrthoDB" id="9807414at2"/>
<dbReference type="KEGG" id="ppd:Ppro_2759"/>
<evidence type="ECO:0000259" key="1">
    <source>
        <dbReference type="Pfam" id="PF00535"/>
    </source>
</evidence>
<keyword evidence="2" id="KW-0808">Transferase</keyword>
<accession>A1ASN8</accession>
<reference evidence="2 3" key="1">
    <citation type="submission" date="2006-10" db="EMBL/GenBank/DDBJ databases">
        <title>Complete sequence of chromosome of Pelobacter propionicus DSM 2379.</title>
        <authorList>
            <consortium name="US DOE Joint Genome Institute"/>
            <person name="Copeland A."/>
            <person name="Lucas S."/>
            <person name="Lapidus A."/>
            <person name="Barry K."/>
            <person name="Detter J.C."/>
            <person name="Glavina del Rio T."/>
            <person name="Hammon N."/>
            <person name="Israni S."/>
            <person name="Dalin E."/>
            <person name="Tice H."/>
            <person name="Pitluck S."/>
            <person name="Saunders E."/>
            <person name="Brettin T."/>
            <person name="Bruce D."/>
            <person name="Han C."/>
            <person name="Tapia R."/>
            <person name="Schmutz J."/>
            <person name="Larimer F."/>
            <person name="Land M."/>
            <person name="Hauser L."/>
            <person name="Kyrpides N."/>
            <person name="Kim E."/>
            <person name="Lovley D."/>
            <person name="Richardson P."/>
        </authorList>
    </citation>
    <scope>NUCLEOTIDE SEQUENCE [LARGE SCALE GENOMIC DNA]</scope>
    <source>
        <strain evidence="3">DSM 2379 / NBRC 103807 / OttBd1</strain>
    </source>
</reference>
<dbReference type="Pfam" id="PF00535">
    <property type="entry name" value="Glycos_transf_2"/>
    <property type="match status" value="1"/>
</dbReference>
<dbReference type="Proteomes" id="UP000006732">
    <property type="component" value="Chromosome"/>
</dbReference>
<proteinExistence type="predicted"/>
<dbReference type="EMBL" id="CP000482">
    <property type="protein sequence ID" value="ABL00359.1"/>
    <property type="molecule type" value="Genomic_DNA"/>
</dbReference>
<dbReference type="Gene3D" id="3.90.550.10">
    <property type="entry name" value="Spore Coat Polysaccharide Biosynthesis Protein SpsA, Chain A"/>
    <property type="match status" value="1"/>
</dbReference>
<dbReference type="PANTHER" id="PTHR43685">
    <property type="entry name" value="GLYCOSYLTRANSFERASE"/>
    <property type="match status" value="1"/>
</dbReference>
<protein>
    <submittedName>
        <fullName evidence="2">Glycosyl transferase, family 2</fullName>
    </submittedName>
</protein>
<dbReference type="SUPFAM" id="SSF53448">
    <property type="entry name" value="Nucleotide-diphospho-sugar transferases"/>
    <property type="match status" value="1"/>
</dbReference>
<dbReference type="CAZy" id="GT2">
    <property type="family name" value="Glycosyltransferase Family 2"/>
</dbReference>
<dbReference type="HOGENOM" id="CLU_025996_0_7_7"/>